<sequence length="242" mass="26051">MAQATFAQKAAKTTLFGGLVGGTFSLGCWQTQRYGWKTELLEKRRENLLKAPLPLPAGATTSSLPPDLAERGRRVVVSGSYLAERTVKVGPRSPPPGLFERAPGLGTGPQGFTNITVLRRKDGSEVLVDRGWSPRGMETACPTTTCEVVAVNSPGETKGTFSPENTDKHCLWVDLPFLRKRLKVADDALLLCACPSDSREEWPKPRAPEHLVTAAVTPQTHAGYAATWFALSAAGAAMCVYI</sequence>
<dbReference type="AlphaFoldDB" id="A0A8J2SMT2"/>
<keyword evidence="3" id="KW-1133">Transmembrane helix</keyword>
<dbReference type="OrthoDB" id="10040024at2759"/>
<evidence type="ECO:0000256" key="4">
    <source>
        <dbReference type="ARBA" id="ARBA00023136"/>
    </source>
</evidence>
<dbReference type="EMBL" id="CAKKNE010000003">
    <property type="protein sequence ID" value="CAH0370861.1"/>
    <property type="molecule type" value="Genomic_DNA"/>
</dbReference>
<reference evidence="6" key="1">
    <citation type="submission" date="2021-11" db="EMBL/GenBank/DDBJ databases">
        <authorList>
            <consortium name="Genoscope - CEA"/>
            <person name="William W."/>
        </authorList>
    </citation>
    <scope>NUCLEOTIDE SEQUENCE</scope>
</reference>
<evidence type="ECO:0000256" key="3">
    <source>
        <dbReference type="ARBA" id="ARBA00022989"/>
    </source>
</evidence>
<dbReference type="PROSITE" id="PS50895">
    <property type="entry name" value="SURF1"/>
    <property type="match status" value="1"/>
</dbReference>
<evidence type="ECO:0000256" key="1">
    <source>
        <dbReference type="ARBA" id="ARBA00004370"/>
    </source>
</evidence>
<dbReference type="InterPro" id="IPR002994">
    <property type="entry name" value="Surf1/Shy1"/>
</dbReference>
<dbReference type="Pfam" id="PF02104">
    <property type="entry name" value="SURF1"/>
    <property type="match status" value="1"/>
</dbReference>
<comment type="similarity">
    <text evidence="5">Belongs to the SURF1 family.</text>
</comment>
<evidence type="ECO:0000256" key="5">
    <source>
        <dbReference type="RuleBase" id="RU363076"/>
    </source>
</evidence>
<keyword evidence="5" id="KW-0999">Mitochondrion inner membrane</keyword>
<dbReference type="InterPro" id="IPR045214">
    <property type="entry name" value="Surf1/Surf4"/>
</dbReference>
<dbReference type="CDD" id="cd06662">
    <property type="entry name" value="SURF1"/>
    <property type="match status" value="1"/>
</dbReference>
<keyword evidence="7" id="KW-1185">Reference proteome</keyword>
<evidence type="ECO:0000313" key="6">
    <source>
        <dbReference type="EMBL" id="CAH0370861.1"/>
    </source>
</evidence>
<dbReference type="PANTHER" id="PTHR23427:SF2">
    <property type="entry name" value="SURFEIT LOCUS PROTEIN 1"/>
    <property type="match status" value="1"/>
</dbReference>
<keyword evidence="4" id="KW-0472">Membrane</keyword>
<dbReference type="GO" id="GO:0005743">
    <property type="term" value="C:mitochondrial inner membrane"/>
    <property type="evidence" value="ECO:0007669"/>
    <property type="project" value="UniProtKB-SubCell"/>
</dbReference>
<comment type="function">
    <text evidence="5">Probably involved in the biogenesis of the COX complex.</text>
</comment>
<dbReference type="Proteomes" id="UP000789595">
    <property type="component" value="Unassembled WGS sequence"/>
</dbReference>
<evidence type="ECO:0000256" key="2">
    <source>
        <dbReference type="ARBA" id="ARBA00022692"/>
    </source>
</evidence>
<proteinExistence type="inferred from homology"/>
<keyword evidence="2" id="KW-0812">Transmembrane</keyword>
<organism evidence="6 7">
    <name type="scientific">Pelagomonas calceolata</name>
    <dbReference type="NCBI Taxonomy" id="35677"/>
    <lineage>
        <taxon>Eukaryota</taxon>
        <taxon>Sar</taxon>
        <taxon>Stramenopiles</taxon>
        <taxon>Ochrophyta</taxon>
        <taxon>Pelagophyceae</taxon>
        <taxon>Pelagomonadales</taxon>
        <taxon>Pelagomonadaceae</taxon>
        <taxon>Pelagomonas</taxon>
    </lineage>
</organism>
<accession>A0A8J2SMT2</accession>
<gene>
    <name evidence="6" type="ORF">PECAL_3P07730</name>
</gene>
<comment type="caution">
    <text evidence="6">The sequence shown here is derived from an EMBL/GenBank/DDBJ whole genome shotgun (WGS) entry which is preliminary data.</text>
</comment>
<protein>
    <recommendedName>
        <fullName evidence="5">SURF1-like protein</fullName>
    </recommendedName>
</protein>
<keyword evidence="5" id="KW-0496">Mitochondrion</keyword>
<name>A0A8J2SMT2_9STRA</name>
<comment type="subcellular location">
    <subcellularLocation>
        <location evidence="1">Membrane</location>
    </subcellularLocation>
    <subcellularLocation>
        <location evidence="5">Mitochondrion inner membrane</location>
        <topology evidence="5">Multi-pass membrane protein</topology>
    </subcellularLocation>
</comment>
<evidence type="ECO:0000313" key="7">
    <source>
        <dbReference type="Proteomes" id="UP000789595"/>
    </source>
</evidence>
<dbReference type="PANTHER" id="PTHR23427">
    <property type="entry name" value="SURFEIT LOCUS PROTEIN"/>
    <property type="match status" value="1"/>
</dbReference>